<accession>A0AAU9IN96</accession>
<feature type="compositionally biased region" description="Basic residues" evidence="1">
    <location>
        <begin position="449"/>
        <end position="459"/>
    </location>
</feature>
<dbReference type="AlphaFoldDB" id="A0AAU9IN96"/>
<feature type="compositionally biased region" description="Basic and acidic residues" evidence="1">
    <location>
        <begin position="538"/>
        <end position="550"/>
    </location>
</feature>
<dbReference type="EMBL" id="CAJZBQ010000014">
    <property type="protein sequence ID" value="CAG9315513.1"/>
    <property type="molecule type" value="Genomic_DNA"/>
</dbReference>
<protein>
    <submittedName>
        <fullName evidence="2">Uncharacterized protein</fullName>
    </submittedName>
</protein>
<sequence>MEELKENVTEYFISFILNKLPEENDYAKERRKQFAQTIIHEKSSQKIILEALLKLYPIVTNHIVQDKRKKDIEKGLIGKEYQHDSIFLTKEMTQTQYESFINNYTQIQQQVKNLAIMLDKDAQINSIISEKEIKEKIDFAITKRFQSDKLVGLLTEMGGYEPEFFLDIRDISHDTWNKHVEVERLLKEEMIVHERKFNHLDSKYLYKLMWMKERAGLKIQKLEKYIDDAWTKSREDVDRVKMTLQDEYSLQYENYLKEEAVLRSAEKEEPITDLPSALRKIKQQLAARKILEKKLVQADKVIRGIDNKLKIVMEKNKDLNEKFSGMRYNNEKLITSFLWLVDKSRLLDMHREKSKTYVAKLKFEKLAEKLTEGKFPESMTQEIILKKFYDIRESLNLVSLTTNDSMTKVRIGKLLGDLKVEDILQEAEKKSYETAMAQLQQLQVANEKKNKKTSKKNVLKRAMEPKEIKPETKDTKTDSKEPKLDLKEPKPDIKQLKFDTKPAPSSRTPKIENPVIFDSRIKRSKSYKSTKPKAPPPKKVESEEDIKSELELEAEEEEKSLDSLEYSSLDIKGVLENIDEEAKNESIDLDYSQILSRIEQISPKNEGEVPIKQPLEIAFPRVIENISYHKGIRSHKHSAPDTSRQSSQRDSEMNTEPLPPEETTDDLRVQETYQTENSENENFSDEYIDKPLEFTDTLNFTEPRSSVEPRNFAEEVMDVPSCSEESEMEDYNSTAPASIDTRSRMIESSSQLLGHQPSQMNMVTRLQTPGEVRSFKDMLFSILQKNAKLSDKYTYSISLRDLLHLEIDGIKVQNLILKLLRSYFTKKETSFTQTDVESQMEDFSNAYGKMIKSLLKKSQGDKKRDQKVSDAPSDMEKDFCVESLNKYKSLIKEKGFEDEYYNWVKEATGRTTDAVNTYEIEYQIEAQKLGLKAVDNAAGKKLWEGVIKRRIENGEKDEISIYLRGLLGTDLYEPQKDYVIGMFETKSIFELAKTIQKFPLRAVKHKHNLIINRWKKFMQAWLRNRAVRTGWNVDIANNIHDVWYSLATNIKHVKPKFGILKNKIEPFKKNPDGQSPGFDFSSKWEVHSLSPVAKVQTRLAATQKPRLKLMSQTPQPDNRLIKRKFGPPFQPGIDLTMSYDKTLADLDTSKSKKKILIRNRIKLPYL</sequence>
<gene>
    <name evidence="2" type="ORF">BSTOLATCC_MIC14268</name>
</gene>
<feature type="region of interest" description="Disordered" evidence="1">
    <location>
        <begin position="631"/>
        <end position="667"/>
    </location>
</feature>
<feature type="compositionally biased region" description="Basic and acidic residues" evidence="1">
    <location>
        <begin position="461"/>
        <end position="500"/>
    </location>
</feature>
<keyword evidence="3" id="KW-1185">Reference proteome</keyword>
<evidence type="ECO:0000313" key="3">
    <source>
        <dbReference type="Proteomes" id="UP001162131"/>
    </source>
</evidence>
<proteinExistence type="predicted"/>
<name>A0AAU9IN96_9CILI</name>
<comment type="caution">
    <text evidence="2">The sequence shown here is derived from an EMBL/GenBank/DDBJ whole genome shotgun (WGS) entry which is preliminary data.</text>
</comment>
<feature type="region of interest" description="Disordered" evidence="1">
    <location>
        <begin position="445"/>
        <end position="562"/>
    </location>
</feature>
<evidence type="ECO:0000256" key="1">
    <source>
        <dbReference type="SAM" id="MobiDB-lite"/>
    </source>
</evidence>
<organism evidence="2 3">
    <name type="scientific">Blepharisma stoltei</name>
    <dbReference type="NCBI Taxonomy" id="1481888"/>
    <lineage>
        <taxon>Eukaryota</taxon>
        <taxon>Sar</taxon>
        <taxon>Alveolata</taxon>
        <taxon>Ciliophora</taxon>
        <taxon>Postciliodesmatophora</taxon>
        <taxon>Heterotrichea</taxon>
        <taxon>Heterotrichida</taxon>
        <taxon>Blepharismidae</taxon>
        <taxon>Blepharisma</taxon>
    </lineage>
</organism>
<dbReference type="Proteomes" id="UP001162131">
    <property type="component" value="Unassembled WGS sequence"/>
</dbReference>
<evidence type="ECO:0000313" key="2">
    <source>
        <dbReference type="EMBL" id="CAG9315513.1"/>
    </source>
</evidence>
<feature type="compositionally biased region" description="Basic residues" evidence="1">
    <location>
        <begin position="522"/>
        <end position="531"/>
    </location>
</feature>
<reference evidence="2" key="1">
    <citation type="submission" date="2021-09" db="EMBL/GenBank/DDBJ databases">
        <authorList>
            <consortium name="AG Swart"/>
            <person name="Singh M."/>
            <person name="Singh A."/>
            <person name="Seah K."/>
            <person name="Emmerich C."/>
        </authorList>
    </citation>
    <scope>NUCLEOTIDE SEQUENCE</scope>
    <source>
        <strain evidence="2">ATCC30299</strain>
    </source>
</reference>